<dbReference type="SUPFAM" id="SSF50346">
    <property type="entry name" value="PRC-barrel domain"/>
    <property type="match status" value="1"/>
</dbReference>
<reference evidence="4 5" key="1">
    <citation type="journal article" date="2019" name="Int. J. Syst. Evol. Microbiol.">
        <title>The Global Catalogue of Microorganisms (GCM) 10K type strain sequencing project: providing services to taxonomists for standard genome sequencing and annotation.</title>
        <authorList>
            <consortium name="The Broad Institute Genomics Platform"/>
            <consortium name="The Broad Institute Genome Sequencing Center for Infectious Disease"/>
            <person name="Wu L."/>
            <person name="Ma J."/>
        </authorList>
    </citation>
    <scope>NUCLEOTIDE SEQUENCE [LARGE SCALE GENOMIC DNA]</scope>
    <source>
        <strain evidence="4 5">JCM 16009</strain>
    </source>
</reference>
<dbReference type="InterPro" id="IPR038076">
    <property type="entry name" value="MgtE_N_sf"/>
</dbReference>
<name>A0ABN2MYM0_9PSEU</name>
<dbReference type="InterPro" id="IPR011033">
    <property type="entry name" value="PRC_barrel-like_sf"/>
</dbReference>
<organism evidence="4 5">
    <name type="scientific">Pseudonocardia ailaonensis</name>
    <dbReference type="NCBI Taxonomy" id="367279"/>
    <lineage>
        <taxon>Bacteria</taxon>
        <taxon>Bacillati</taxon>
        <taxon>Actinomycetota</taxon>
        <taxon>Actinomycetes</taxon>
        <taxon>Pseudonocardiales</taxon>
        <taxon>Pseudonocardiaceae</taxon>
        <taxon>Pseudonocardia</taxon>
    </lineage>
</organism>
<dbReference type="Gene3D" id="3.10.580.10">
    <property type="entry name" value="CBS-domain"/>
    <property type="match status" value="1"/>
</dbReference>
<keyword evidence="5" id="KW-1185">Reference proteome</keyword>
<dbReference type="InterPro" id="IPR000644">
    <property type="entry name" value="CBS_dom"/>
</dbReference>
<protein>
    <submittedName>
        <fullName evidence="4">CBS domain-containing protein</fullName>
    </submittedName>
</protein>
<evidence type="ECO:0000313" key="4">
    <source>
        <dbReference type="EMBL" id="GAA1842781.1"/>
    </source>
</evidence>
<dbReference type="PANTHER" id="PTHR43773:SF1">
    <property type="entry name" value="MAGNESIUM TRANSPORTER MGTE"/>
    <property type="match status" value="1"/>
</dbReference>
<dbReference type="Proteomes" id="UP001500449">
    <property type="component" value="Unassembled WGS sequence"/>
</dbReference>
<dbReference type="InterPro" id="IPR058838">
    <property type="entry name" value="SH3_actinomycetes"/>
</dbReference>
<proteinExistence type="predicted"/>
<evidence type="ECO:0000259" key="3">
    <source>
        <dbReference type="PROSITE" id="PS51371"/>
    </source>
</evidence>
<dbReference type="Pfam" id="PF00571">
    <property type="entry name" value="CBS"/>
    <property type="match status" value="1"/>
</dbReference>
<dbReference type="Pfam" id="PF03448">
    <property type="entry name" value="MgtE_N"/>
    <property type="match status" value="1"/>
</dbReference>
<dbReference type="SUPFAM" id="SSF158791">
    <property type="entry name" value="MgtE N-terminal domain-like"/>
    <property type="match status" value="1"/>
</dbReference>
<dbReference type="Pfam" id="PF26205">
    <property type="entry name" value="SH3_actinomycetes"/>
    <property type="match status" value="1"/>
</dbReference>
<dbReference type="PROSITE" id="PS51371">
    <property type="entry name" value="CBS"/>
    <property type="match status" value="1"/>
</dbReference>
<dbReference type="SUPFAM" id="SSF54631">
    <property type="entry name" value="CBS-domain pair"/>
    <property type="match status" value="1"/>
</dbReference>
<accession>A0ABN2MYM0</accession>
<evidence type="ECO:0000313" key="5">
    <source>
        <dbReference type="Proteomes" id="UP001500449"/>
    </source>
</evidence>
<comment type="caution">
    <text evidence="4">The sequence shown here is derived from an EMBL/GenBank/DDBJ whole genome shotgun (WGS) entry which is preliminary data.</text>
</comment>
<dbReference type="InterPro" id="IPR046342">
    <property type="entry name" value="CBS_dom_sf"/>
</dbReference>
<dbReference type="PANTHER" id="PTHR43773">
    <property type="entry name" value="MAGNESIUM TRANSPORTER MGTE"/>
    <property type="match status" value="1"/>
</dbReference>
<dbReference type="InterPro" id="IPR006669">
    <property type="entry name" value="MgtE_transporter"/>
</dbReference>
<dbReference type="CDD" id="cd04606">
    <property type="entry name" value="CBS_pair_Mg_transporter"/>
    <property type="match status" value="1"/>
</dbReference>
<dbReference type="Pfam" id="PF05239">
    <property type="entry name" value="PRC"/>
    <property type="match status" value="1"/>
</dbReference>
<keyword evidence="1" id="KW-0129">CBS domain</keyword>
<dbReference type="RefSeq" id="WP_344415305.1">
    <property type="nucleotide sequence ID" value="NZ_BAAAQK010000005.1"/>
</dbReference>
<gene>
    <name evidence="4" type="ORF">GCM10009836_22690</name>
</gene>
<dbReference type="InterPro" id="IPR027275">
    <property type="entry name" value="PRC-brl_dom"/>
</dbReference>
<feature type="region of interest" description="Disordered" evidence="2">
    <location>
        <begin position="409"/>
        <end position="444"/>
    </location>
</feature>
<evidence type="ECO:0000256" key="1">
    <source>
        <dbReference type="PROSITE-ProRule" id="PRU00703"/>
    </source>
</evidence>
<evidence type="ECO:0000256" key="2">
    <source>
        <dbReference type="SAM" id="MobiDB-lite"/>
    </source>
</evidence>
<feature type="domain" description="CBS" evidence="3">
    <location>
        <begin position="348"/>
        <end position="406"/>
    </location>
</feature>
<sequence length="444" mass="47548">MGQARIFVARMAGLAVFGPDGERIGKVRDVVAMLRVDATPPRVLGLVVELGNRRRIFVPMLRVADVDPAAVTLASGSVSLSGFHQRPNETLVLGQMLDAPVTLRDSGEDAVVVDAAIEPTRSRDWVVGRLAVRPRRRLRRSSVDVLAWSAVQGLTLSDRQGIEGLLSVFETMRPADIAAALTELPRKRQLEVVDGLDDERLADVFEEMSESEQRSLLAHLDVERAADVLEAMSPDDAADLLGELPDDEAVQLLALMEPEESEPVRRLLTYSSRTAGGLMTPEPVVLRPDSTVAEALAHIRNPDLPPALASMVFVCRPPSATPTGRYLGCVHGQRLLREAPFELVAGLVDSELARLAPDATIEEITRYFATYNLVAGPVVDAADHLLGAVTVDDLLDHLLPDGWRDAPHPAEGGTVYGGEAAGHASGIEGPATVPARNGAGTTDA</sequence>
<dbReference type="InterPro" id="IPR006668">
    <property type="entry name" value="Mg_transptr_MgtE_intracell_dom"/>
</dbReference>
<dbReference type="SMART" id="SM00924">
    <property type="entry name" value="MgtE_N"/>
    <property type="match status" value="1"/>
</dbReference>
<dbReference type="Gene3D" id="1.25.60.10">
    <property type="entry name" value="MgtE N-terminal domain-like"/>
    <property type="match status" value="1"/>
</dbReference>
<dbReference type="EMBL" id="BAAAQK010000005">
    <property type="protein sequence ID" value="GAA1842781.1"/>
    <property type="molecule type" value="Genomic_DNA"/>
</dbReference>